<organism evidence="1 2">
    <name type="scientific">Mycena albidolilacea</name>
    <dbReference type="NCBI Taxonomy" id="1033008"/>
    <lineage>
        <taxon>Eukaryota</taxon>
        <taxon>Fungi</taxon>
        <taxon>Dikarya</taxon>
        <taxon>Basidiomycota</taxon>
        <taxon>Agaricomycotina</taxon>
        <taxon>Agaricomycetes</taxon>
        <taxon>Agaricomycetidae</taxon>
        <taxon>Agaricales</taxon>
        <taxon>Marasmiineae</taxon>
        <taxon>Mycenaceae</taxon>
        <taxon>Mycena</taxon>
    </lineage>
</organism>
<dbReference type="Proteomes" id="UP001218218">
    <property type="component" value="Unassembled WGS sequence"/>
</dbReference>
<sequence length="313" mass="35361">MATIDSFSNSLHLPLELERIIFKIAALVYPKSILSLILVARRVKHWVEPLLYRVIMVIKSTSSLRQKTLDFPLLTLENLLAALAIRPPEFFQRSVQHLSIDGVVQPADLEAICTACNRVADLFCKCYTPPPDVSPSFLRRFEQLSRLALTFHDFLASSLSCLGGITHLELLGTGNNPSTGDLTAYLPLMPRLTHLSFDAVLRDWSLQTALLATSNIQCILLLASAEELSQGIHHLDSFLRDDQRFLCLDQQTDWREDRLRGVATGEDYWTLADAFIAARREGRVDRSRCTLTDTDLSWRMYPERDSTAQSTAR</sequence>
<evidence type="ECO:0000313" key="1">
    <source>
        <dbReference type="EMBL" id="KAJ7346253.1"/>
    </source>
</evidence>
<reference evidence="1" key="1">
    <citation type="submission" date="2023-03" db="EMBL/GenBank/DDBJ databases">
        <title>Massive genome expansion in bonnet fungi (Mycena s.s.) driven by repeated elements and novel gene families across ecological guilds.</title>
        <authorList>
            <consortium name="Lawrence Berkeley National Laboratory"/>
            <person name="Harder C.B."/>
            <person name="Miyauchi S."/>
            <person name="Viragh M."/>
            <person name="Kuo A."/>
            <person name="Thoen E."/>
            <person name="Andreopoulos B."/>
            <person name="Lu D."/>
            <person name="Skrede I."/>
            <person name="Drula E."/>
            <person name="Henrissat B."/>
            <person name="Morin E."/>
            <person name="Kohler A."/>
            <person name="Barry K."/>
            <person name="LaButti K."/>
            <person name="Morin E."/>
            <person name="Salamov A."/>
            <person name="Lipzen A."/>
            <person name="Mereny Z."/>
            <person name="Hegedus B."/>
            <person name="Baldrian P."/>
            <person name="Stursova M."/>
            <person name="Weitz H."/>
            <person name="Taylor A."/>
            <person name="Grigoriev I.V."/>
            <person name="Nagy L.G."/>
            <person name="Martin F."/>
            <person name="Kauserud H."/>
        </authorList>
    </citation>
    <scope>NUCLEOTIDE SEQUENCE</scope>
    <source>
        <strain evidence="1">CBHHK002</strain>
    </source>
</reference>
<comment type="caution">
    <text evidence="1">The sequence shown here is derived from an EMBL/GenBank/DDBJ whole genome shotgun (WGS) entry which is preliminary data.</text>
</comment>
<protein>
    <submittedName>
        <fullName evidence="1">Uncharacterized protein</fullName>
    </submittedName>
</protein>
<dbReference type="AlphaFoldDB" id="A0AAD6ZYV8"/>
<name>A0AAD6ZYV8_9AGAR</name>
<accession>A0AAD6ZYV8</accession>
<dbReference type="EMBL" id="JARIHO010000021">
    <property type="protein sequence ID" value="KAJ7346253.1"/>
    <property type="molecule type" value="Genomic_DNA"/>
</dbReference>
<dbReference type="SUPFAM" id="SSF52047">
    <property type="entry name" value="RNI-like"/>
    <property type="match status" value="1"/>
</dbReference>
<keyword evidence="2" id="KW-1185">Reference proteome</keyword>
<gene>
    <name evidence="1" type="ORF">DFH08DRAFT_212194</name>
</gene>
<evidence type="ECO:0000313" key="2">
    <source>
        <dbReference type="Proteomes" id="UP001218218"/>
    </source>
</evidence>
<proteinExistence type="predicted"/>